<organism evidence="4 5">
    <name type="scientific">Symmachiella dynata</name>
    <dbReference type="NCBI Taxonomy" id="2527995"/>
    <lineage>
        <taxon>Bacteria</taxon>
        <taxon>Pseudomonadati</taxon>
        <taxon>Planctomycetota</taxon>
        <taxon>Planctomycetia</taxon>
        <taxon>Planctomycetales</taxon>
        <taxon>Planctomycetaceae</taxon>
        <taxon>Symmachiella</taxon>
    </lineage>
</organism>
<feature type="chain" id="PRO_5021869643" evidence="2">
    <location>
        <begin position="23"/>
        <end position="551"/>
    </location>
</feature>
<evidence type="ECO:0000256" key="1">
    <source>
        <dbReference type="ARBA" id="ARBA00022801"/>
    </source>
</evidence>
<evidence type="ECO:0000259" key="3">
    <source>
        <dbReference type="SMART" id="SM00939"/>
    </source>
</evidence>
<dbReference type="SUPFAM" id="SSF49785">
    <property type="entry name" value="Galactose-binding domain-like"/>
    <property type="match status" value="1"/>
</dbReference>
<dbReference type="Pfam" id="PF02129">
    <property type="entry name" value="Peptidase_S15"/>
    <property type="match status" value="1"/>
</dbReference>
<sequence length="551" mass="61179" precursor="true">MRRTFVLALTAAILGITAACGAAEETPKLQKSLHMVPMRDGTRLSTVVYQPADQKGPLPVIFIRGPYGKLPQQAAAGMCARGYVVVSQDVRGRFDSEGNDAIVFHNGGWSERRDGHDSINWITEQEWSDDNIASWGGSALGITQNMQAVDAPPALKAQWVMVAFSDMYSQGSYQGGALRQSLMKTWLKKHKFDPRSLETFLAHPKYDEFWEEVNPEARAADVHAPGIYFGGWYDIFLQGTLNSFETIHNHGGDGARGNCRLIVGPYAHGGFTELTYPENSAIPNAPQAGDALRYFDHFIKGIDNGVENDQPVHYYVMGDPEDNTAPGNFWRSADNWPPPSQLTPFYFHQNHQLSQAPPTTDGSLEYQYDPENPVPTVGGQNLFLDRGPKDQRKIESRDDVLLFTTDTLTEPVEVSGRIRATLFVSSDCPDTDFTVKLSDVYPDGRSMLVTDGILRARHRIGFDREDFLKPGEVYELTVDLWSTSLIFNRGHKIRIAVSSSNNPRFDTNPNTGSPIRADDKTRVATNKLYLSPTHPSHVTLPIFTAPATTGK</sequence>
<accession>A0A517ZST8</accession>
<dbReference type="InterPro" id="IPR013736">
    <property type="entry name" value="Xaa-Pro_dipept_C"/>
</dbReference>
<dbReference type="Gene3D" id="2.60.120.260">
    <property type="entry name" value="Galactose-binding domain-like"/>
    <property type="match status" value="1"/>
</dbReference>
<dbReference type="RefSeq" id="WP_145377976.1">
    <property type="nucleotide sequence ID" value="NZ_CP036276.1"/>
</dbReference>
<dbReference type="Gene3D" id="3.40.50.1820">
    <property type="entry name" value="alpha/beta hydrolase"/>
    <property type="match status" value="2"/>
</dbReference>
<dbReference type="Proteomes" id="UP000319383">
    <property type="component" value="Chromosome"/>
</dbReference>
<feature type="domain" description="Xaa-Pro dipeptidyl-peptidase C-terminal" evidence="3">
    <location>
        <begin position="292"/>
        <end position="539"/>
    </location>
</feature>
<keyword evidence="5" id="KW-1185">Reference proteome</keyword>
<dbReference type="SUPFAM" id="SSF53474">
    <property type="entry name" value="alpha/beta-Hydrolases"/>
    <property type="match status" value="1"/>
</dbReference>
<dbReference type="PANTHER" id="PTHR43056">
    <property type="entry name" value="PEPTIDASE S9 PROLYL OLIGOPEPTIDASE"/>
    <property type="match status" value="1"/>
</dbReference>
<dbReference type="KEGG" id="sdyn:Mal52_40170"/>
<dbReference type="GO" id="GO:0008239">
    <property type="term" value="F:dipeptidyl-peptidase activity"/>
    <property type="evidence" value="ECO:0007669"/>
    <property type="project" value="InterPro"/>
</dbReference>
<keyword evidence="2" id="KW-0732">Signal</keyword>
<dbReference type="InterPro" id="IPR029058">
    <property type="entry name" value="AB_hydrolase_fold"/>
</dbReference>
<evidence type="ECO:0000256" key="2">
    <source>
        <dbReference type="SAM" id="SignalP"/>
    </source>
</evidence>
<dbReference type="PANTHER" id="PTHR43056:SF10">
    <property type="entry name" value="COCE_NOND FAMILY, PUTATIVE (AFU_ORTHOLOGUE AFUA_7G00600)-RELATED"/>
    <property type="match status" value="1"/>
</dbReference>
<feature type="signal peptide" evidence="2">
    <location>
        <begin position="1"/>
        <end position="22"/>
    </location>
</feature>
<dbReference type="SMART" id="SM00939">
    <property type="entry name" value="PepX_C"/>
    <property type="match status" value="1"/>
</dbReference>
<proteinExistence type="predicted"/>
<evidence type="ECO:0000313" key="4">
    <source>
        <dbReference type="EMBL" id="QDU45523.1"/>
    </source>
</evidence>
<protein>
    <submittedName>
        <fullName evidence="4">Cocaine esterase</fullName>
        <ecNumber evidence="4">3.1.1.84</ecNumber>
    </submittedName>
</protein>
<dbReference type="InterPro" id="IPR000383">
    <property type="entry name" value="Xaa-Pro-like_dom"/>
</dbReference>
<dbReference type="NCBIfam" id="TIGR00976">
    <property type="entry name" value="CocE_NonD"/>
    <property type="match status" value="2"/>
</dbReference>
<gene>
    <name evidence="4" type="primary">cocE_2</name>
    <name evidence="4" type="ORF">Mal52_40170</name>
</gene>
<keyword evidence="1 4" id="KW-0378">Hydrolase</keyword>
<dbReference type="InterPro" id="IPR005674">
    <property type="entry name" value="CocE/Ser_esterase"/>
</dbReference>
<dbReference type="InterPro" id="IPR008979">
    <property type="entry name" value="Galactose-bd-like_sf"/>
</dbReference>
<dbReference type="InterPro" id="IPR050585">
    <property type="entry name" value="Xaa-Pro_dipeptidyl-ppase/CocE"/>
</dbReference>
<dbReference type="AlphaFoldDB" id="A0A517ZST8"/>
<evidence type="ECO:0000313" key="5">
    <source>
        <dbReference type="Proteomes" id="UP000319383"/>
    </source>
</evidence>
<name>A0A517ZST8_9PLAN</name>
<dbReference type="PROSITE" id="PS51257">
    <property type="entry name" value="PROKAR_LIPOPROTEIN"/>
    <property type="match status" value="1"/>
</dbReference>
<reference evidence="4 5" key="1">
    <citation type="submission" date="2019-02" db="EMBL/GenBank/DDBJ databases">
        <title>Deep-cultivation of Planctomycetes and their phenomic and genomic characterization uncovers novel biology.</title>
        <authorList>
            <person name="Wiegand S."/>
            <person name="Jogler M."/>
            <person name="Boedeker C."/>
            <person name="Pinto D."/>
            <person name="Vollmers J."/>
            <person name="Rivas-Marin E."/>
            <person name="Kohn T."/>
            <person name="Peeters S.H."/>
            <person name="Heuer A."/>
            <person name="Rast P."/>
            <person name="Oberbeckmann S."/>
            <person name="Bunk B."/>
            <person name="Jeske O."/>
            <person name="Meyerdierks A."/>
            <person name="Storesund J.E."/>
            <person name="Kallscheuer N."/>
            <person name="Luecker S."/>
            <person name="Lage O.M."/>
            <person name="Pohl T."/>
            <person name="Merkel B.J."/>
            <person name="Hornburger P."/>
            <person name="Mueller R.-W."/>
            <person name="Bruemmer F."/>
            <person name="Labrenz M."/>
            <person name="Spormann A.M."/>
            <person name="Op den Camp H."/>
            <person name="Overmann J."/>
            <person name="Amann R."/>
            <person name="Jetten M.S.M."/>
            <person name="Mascher T."/>
            <person name="Medema M.H."/>
            <person name="Devos D.P."/>
            <person name="Kaster A.-K."/>
            <person name="Ovreas L."/>
            <person name="Rohde M."/>
            <person name="Galperin M.Y."/>
            <person name="Jogler C."/>
        </authorList>
    </citation>
    <scope>NUCLEOTIDE SEQUENCE [LARGE SCALE GENOMIC DNA]</scope>
    <source>
        <strain evidence="4 5">Mal52</strain>
    </source>
</reference>
<dbReference type="Pfam" id="PF08530">
    <property type="entry name" value="PepX_C"/>
    <property type="match status" value="1"/>
</dbReference>
<dbReference type="EC" id="3.1.1.84" evidence="4"/>
<dbReference type="EMBL" id="CP036276">
    <property type="protein sequence ID" value="QDU45523.1"/>
    <property type="molecule type" value="Genomic_DNA"/>
</dbReference>